<dbReference type="RefSeq" id="WP_187008531.1">
    <property type="nucleotide sequence ID" value="NZ_JACRUI010000001.1"/>
</dbReference>
<organism evidence="2 3">
    <name type="scientific">Flavobacterium kayseriense</name>
    <dbReference type="NCBI Taxonomy" id="2764714"/>
    <lineage>
        <taxon>Bacteria</taxon>
        <taxon>Pseudomonadati</taxon>
        <taxon>Bacteroidota</taxon>
        <taxon>Flavobacteriia</taxon>
        <taxon>Flavobacteriales</taxon>
        <taxon>Flavobacteriaceae</taxon>
        <taxon>Flavobacterium</taxon>
    </lineage>
</organism>
<feature type="signal peptide" evidence="1">
    <location>
        <begin position="1"/>
        <end position="21"/>
    </location>
</feature>
<keyword evidence="3" id="KW-1185">Reference proteome</keyword>
<sequence length="258" mass="29263">MKRIIKVCVLSVMLVLFYSCANDKSNDAKLLRKLIETVEDSSKVTTVLTYKDNEIVSTDNSNEHVDYTYTDGLITTIVSKKKSDQSLVSTSFTYDKGKLVQAKSSDGSETNYTHSADGSVTYEHFASNDKEGLIKQFHGVLTFEEGNLVKDNRVLDNSEVNLITKIDASYEYDTKNNPWFNIKAFDKLLIYNELISVNNSMLSVIENNTTNTKEDQIISSAKMHKSIFKYDSDDYPKEQISENAKSNSGYLKSEYIYE</sequence>
<evidence type="ECO:0008006" key="4">
    <source>
        <dbReference type="Google" id="ProtNLM"/>
    </source>
</evidence>
<accession>A0ABR7J2X3</accession>
<dbReference type="Proteomes" id="UP000629963">
    <property type="component" value="Unassembled WGS sequence"/>
</dbReference>
<evidence type="ECO:0000256" key="1">
    <source>
        <dbReference type="SAM" id="SignalP"/>
    </source>
</evidence>
<evidence type="ECO:0000313" key="2">
    <source>
        <dbReference type="EMBL" id="MBC5839914.1"/>
    </source>
</evidence>
<reference evidence="2 3" key="1">
    <citation type="submission" date="2020-08" db="EMBL/GenBank/DDBJ databases">
        <title>Description of novel Flavobacterium F-380 isolate.</title>
        <authorList>
            <person name="Saticioglu I.B."/>
            <person name="Duman M."/>
            <person name="Altun S."/>
        </authorList>
    </citation>
    <scope>NUCLEOTIDE SEQUENCE [LARGE SCALE GENOMIC DNA]</scope>
    <source>
        <strain evidence="2 3">F-380</strain>
    </source>
</reference>
<dbReference type="PROSITE" id="PS51257">
    <property type="entry name" value="PROKAR_LIPOPROTEIN"/>
    <property type="match status" value="1"/>
</dbReference>
<name>A0ABR7J2X3_9FLAO</name>
<comment type="caution">
    <text evidence="2">The sequence shown here is derived from an EMBL/GenBank/DDBJ whole genome shotgun (WGS) entry which is preliminary data.</text>
</comment>
<feature type="chain" id="PRO_5047091422" description="YD repeat-containing protein" evidence="1">
    <location>
        <begin position="22"/>
        <end position="258"/>
    </location>
</feature>
<dbReference type="EMBL" id="JACRUJ010000001">
    <property type="protein sequence ID" value="MBC5839914.1"/>
    <property type="molecule type" value="Genomic_DNA"/>
</dbReference>
<keyword evidence="1" id="KW-0732">Signal</keyword>
<evidence type="ECO:0000313" key="3">
    <source>
        <dbReference type="Proteomes" id="UP000629963"/>
    </source>
</evidence>
<proteinExistence type="predicted"/>
<gene>
    <name evidence="2" type="ORF">H8R23_00700</name>
</gene>
<protein>
    <recommendedName>
        <fullName evidence="4">YD repeat-containing protein</fullName>
    </recommendedName>
</protein>